<evidence type="ECO:0000313" key="3">
    <source>
        <dbReference type="Proteomes" id="UP000347383"/>
    </source>
</evidence>
<feature type="transmembrane region" description="Helical" evidence="1">
    <location>
        <begin position="380"/>
        <end position="398"/>
    </location>
</feature>
<dbReference type="PANTHER" id="PTHR38454:SF1">
    <property type="entry name" value="INTEGRAL MEMBRANE PROTEIN"/>
    <property type="match status" value="1"/>
</dbReference>
<protein>
    <submittedName>
        <fullName evidence="2">Copper ABC transporter permease</fullName>
    </submittedName>
</protein>
<dbReference type="InterPro" id="IPR018580">
    <property type="entry name" value="Uncharacterised_YfhO"/>
</dbReference>
<keyword evidence="1" id="KW-1133">Transmembrane helix</keyword>
<dbReference type="PANTHER" id="PTHR38454">
    <property type="entry name" value="INTEGRAL MEMBRANE PROTEIN-RELATED"/>
    <property type="match status" value="1"/>
</dbReference>
<name>A0A9X7X9J7_STRDY</name>
<dbReference type="AlphaFoldDB" id="A0A9X7X9J7"/>
<feature type="transmembrane region" description="Helical" evidence="1">
    <location>
        <begin position="75"/>
        <end position="96"/>
    </location>
</feature>
<feature type="transmembrane region" description="Helical" evidence="1">
    <location>
        <begin position="197"/>
        <end position="215"/>
    </location>
</feature>
<feature type="transmembrane region" description="Helical" evidence="1">
    <location>
        <begin position="157"/>
        <end position="177"/>
    </location>
</feature>
<evidence type="ECO:0000256" key="1">
    <source>
        <dbReference type="SAM" id="Phobius"/>
    </source>
</evidence>
<dbReference type="RefSeq" id="WP_154413233.1">
    <property type="nucleotide sequence ID" value="NZ_CP033165.1"/>
</dbReference>
<dbReference type="Pfam" id="PF09586">
    <property type="entry name" value="YfhO"/>
    <property type="match status" value="1"/>
</dbReference>
<feature type="transmembrane region" description="Helical" evidence="1">
    <location>
        <begin position="350"/>
        <end position="368"/>
    </location>
</feature>
<feature type="transmembrane region" description="Helical" evidence="1">
    <location>
        <begin position="227"/>
        <end position="250"/>
    </location>
</feature>
<feature type="transmembrane region" description="Helical" evidence="1">
    <location>
        <begin position="7"/>
        <end position="31"/>
    </location>
</feature>
<feature type="transmembrane region" description="Helical" evidence="1">
    <location>
        <begin position="832"/>
        <end position="850"/>
    </location>
</feature>
<gene>
    <name evidence="2" type="ORF">EA457_10680</name>
</gene>
<dbReference type="EMBL" id="CP033165">
    <property type="protein sequence ID" value="QGH02957.1"/>
    <property type="molecule type" value="Genomic_DNA"/>
</dbReference>
<organism evidence="2 3">
    <name type="scientific">Streptococcus dysgalactiae subsp. dysgalactiae</name>
    <dbReference type="NCBI Taxonomy" id="99822"/>
    <lineage>
        <taxon>Bacteria</taxon>
        <taxon>Bacillati</taxon>
        <taxon>Bacillota</taxon>
        <taxon>Bacilli</taxon>
        <taxon>Lactobacillales</taxon>
        <taxon>Streptococcaceae</taxon>
        <taxon>Streptococcus</taxon>
    </lineage>
</organism>
<reference evidence="2 3" key="1">
    <citation type="submission" date="2018-10" db="EMBL/GenBank/DDBJ databases">
        <title>Comparative Genomics Analysis of the Streptococcus dysgalactiae subspecies dysgalactiae.</title>
        <authorList>
            <person name="Koh T.H."/>
            <person name="Abdul Rahman N."/>
            <person name="Sessions O.M."/>
        </authorList>
    </citation>
    <scope>NUCLEOTIDE SEQUENCE [LARGE SCALE GENOMIC DNA]</scope>
    <source>
        <strain evidence="2 3">DB60705-15</strain>
    </source>
</reference>
<feature type="transmembrane region" description="Helical" evidence="1">
    <location>
        <begin position="410"/>
        <end position="428"/>
    </location>
</feature>
<accession>A0A9X7X9J7</accession>
<keyword evidence="1" id="KW-0812">Transmembrane</keyword>
<feature type="transmembrane region" description="Helical" evidence="1">
    <location>
        <begin position="294"/>
        <end position="314"/>
    </location>
</feature>
<proteinExistence type="predicted"/>
<feature type="transmembrane region" description="Helical" evidence="1">
    <location>
        <begin position="105"/>
        <end position="125"/>
    </location>
</feature>
<dbReference type="Proteomes" id="UP000347383">
    <property type="component" value="Chromosome"/>
</dbReference>
<keyword evidence="1" id="KW-0472">Membrane</keyword>
<sequence>MKHRHKWAIAGLASFLLPISIMFTVLLSMGISYQGERTILASDAFHQYVIFAQNLRNILHGSNSLFYTFTSGLGLNFYALISYYLGSFFSPLYFFFDLASMPDAIYLLTLLKFGFMGLTACYAFHKLYPNIKAYLIVSLSLSYSLMSFLTSQLELNSWLDVFILLPLILLGLNQIILKKKTGLYYVCVSLLFFQNYYFGYMVAIFSSLYAFVCLLKLNSFKKGLVAFFRFTTVSIMAALTSAVMLLPTYLDLSSYGETFSPVKQLITTNAWYFDLPAKLSLGAYDTTKFNALPMIYVGLFPLLLAVIFFTLSSVPLKIKSAYATLLVIIVSSFYLQPLDLFWQGMHAPNMFLHRYAWTFPVTLLLLACEALTRQKEFSKIKISIAFIFLVLILATPYLTTHRYDFLTPSFFLLSLAFLVAYTICLLAFQSRQIPVGFLLSFTLFFTILEASLNTYYQTQGINNEWVFPTRQGYQNQLKDIDSSVKNLSTKRQPFFRMERLSPQTGNDSMKYNYHGISQFSSVRNRLSSSLLDRLGFQSKGTNLNLRYQNNTLIMDSLLGIKYNLSENSLDKFGFTKVTSSGSMTLYQNHHSSPLAILTKGVYKDVNISVNTLDNQTKLLNQLSGQSLTYFHLQPSQLISGAKQFNQQVSGQSKSLQQSTVITYQVTIPERSQLYVSMPNIIFSNPNAKEVRVSIDGNSFTYTTDNAYSFFDLGYFEHAKEANLSFIFPKNKQISFTTPHFYSLSIDSYLKAITTINQKEVNVYTNNNNVITNYNAEEDGSLIFTIPYDKGWSATKNGKPIPITKAQGGFLTVSIPKGKGQVILTFIPNGFKLGLMLSLLGIISYLFLVYYQVISQKKKRQVTNEKVHYP</sequence>
<feature type="transmembrane region" description="Helical" evidence="1">
    <location>
        <begin position="435"/>
        <end position="456"/>
    </location>
</feature>
<feature type="transmembrane region" description="Helical" evidence="1">
    <location>
        <begin position="321"/>
        <end position="338"/>
    </location>
</feature>
<evidence type="ECO:0000313" key="2">
    <source>
        <dbReference type="EMBL" id="QGH02957.1"/>
    </source>
</evidence>